<dbReference type="Proteomes" id="UP000032430">
    <property type="component" value="Chromosome I"/>
</dbReference>
<organism evidence="4 5">
    <name type="scientific">Legionella fallonii LLAP-10</name>
    <dbReference type="NCBI Taxonomy" id="1212491"/>
    <lineage>
        <taxon>Bacteria</taxon>
        <taxon>Pseudomonadati</taxon>
        <taxon>Pseudomonadota</taxon>
        <taxon>Gammaproteobacteria</taxon>
        <taxon>Legionellales</taxon>
        <taxon>Legionellaceae</taxon>
        <taxon>Legionella</taxon>
    </lineage>
</organism>
<evidence type="ECO:0000313" key="5">
    <source>
        <dbReference type="Proteomes" id="UP000032430"/>
    </source>
</evidence>
<keyword evidence="1" id="KW-0677">Repeat</keyword>
<dbReference type="Pfam" id="PF12796">
    <property type="entry name" value="Ank_2"/>
    <property type="match status" value="1"/>
</dbReference>
<dbReference type="KEGG" id="lfa:LFA_0737"/>
<name>A0A098G154_9GAMM</name>
<proteinExistence type="predicted"/>
<reference evidence="5" key="1">
    <citation type="submission" date="2014-09" db="EMBL/GenBank/DDBJ databases">
        <authorList>
            <person name="Gomez-Valero L."/>
        </authorList>
    </citation>
    <scope>NUCLEOTIDE SEQUENCE [LARGE SCALE GENOMIC DNA]</scope>
    <source>
        <strain evidence="5">ATCC700992</strain>
    </source>
</reference>
<dbReference type="OrthoDB" id="5654444at2"/>
<gene>
    <name evidence="4" type="ORF">LFA_0737</name>
</gene>
<dbReference type="InterPro" id="IPR002110">
    <property type="entry name" value="Ankyrin_rpt"/>
</dbReference>
<protein>
    <submittedName>
        <fullName evidence="4">Uncharacterized protein</fullName>
    </submittedName>
</protein>
<dbReference type="RefSeq" id="WP_045094905.1">
    <property type="nucleotide sequence ID" value="NZ_LN614827.1"/>
</dbReference>
<dbReference type="PROSITE" id="PS50297">
    <property type="entry name" value="ANK_REP_REGION"/>
    <property type="match status" value="1"/>
</dbReference>
<accession>A0A098G154</accession>
<dbReference type="SUPFAM" id="SSF48403">
    <property type="entry name" value="Ankyrin repeat"/>
    <property type="match status" value="1"/>
</dbReference>
<dbReference type="InterPro" id="IPR036770">
    <property type="entry name" value="Ankyrin_rpt-contain_sf"/>
</dbReference>
<dbReference type="PANTHER" id="PTHR24198:SF165">
    <property type="entry name" value="ANKYRIN REPEAT-CONTAINING PROTEIN-RELATED"/>
    <property type="match status" value="1"/>
</dbReference>
<keyword evidence="2 3" id="KW-0040">ANK repeat</keyword>
<evidence type="ECO:0000256" key="1">
    <source>
        <dbReference type="ARBA" id="ARBA00022737"/>
    </source>
</evidence>
<dbReference type="PROSITE" id="PS50088">
    <property type="entry name" value="ANK_REPEAT"/>
    <property type="match status" value="1"/>
</dbReference>
<feature type="repeat" description="ANK" evidence="3">
    <location>
        <begin position="440"/>
        <end position="472"/>
    </location>
</feature>
<dbReference type="SMART" id="SM00248">
    <property type="entry name" value="ANK"/>
    <property type="match status" value="4"/>
</dbReference>
<dbReference type="EMBL" id="LN614827">
    <property type="protein sequence ID" value="CEG56187.1"/>
    <property type="molecule type" value="Genomic_DNA"/>
</dbReference>
<dbReference type="STRING" id="1212491.LFA_0737"/>
<evidence type="ECO:0000256" key="3">
    <source>
        <dbReference type="PROSITE-ProRule" id="PRU00023"/>
    </source>
</evidence>
<dbReference type="PANTHER" id="PTHR24198">
    <property type="entry name" value="ANKYRIN REPEAT AND PROTEIN KINASE DOMAIN-CONTAINING PROTEIN"/>
    <property type="match status" value="1"/>
</dbReference>
<evidence type="ECO:0000256" key="2">
    <source>
        <dbReference type="ARBA" id="ARBA00023043"/>
    </source>
</evidence>
<dbReference type="GO" id="GO:0005737">
    <property type="term" value="C:cytoplasm"/>
    <property type="evidence" value="ECO:0007669"/>
    <property type="project" value="TreeGrafter"/>
</dbReference>
<keyword evidence="5" id="KW-1185">Reference proteome</keyword>
<evidence type="ECO:0000313" key="4">
    <source>
        <dbReference type="EMBL" id="CEG56187.1"/>
    </source>
</evidence>
<dbReference type="Gene3D" id="1.25.40.20">
    <property type="entry name" value="Ankyrin repeat-containing domain"/>
    <property type="match status" value="1"/>
</dbReference>
<dbReference type="AlphaFoldDB" id="A0A098G154"/>
<sequence>MNEQVEELVEQRTEVINFIWIGPPKYNQGGQDVIGITSIAENFKRFGQKNPLIFWCQDEYKDNYIEFLRKEGISAKVNAIEEYLTELEMNGGEVYVRTKASAVLHVFHKLKSRTTDVDIQIKDRVRLKNLFSFFLMACEGGYVLDTNVCAAEHLKINFPSYKYFHFPWLIKKDIAELWMFYSPKDSLARARKSLNLAITDYKYDPSINDLFKENDFGTSNMALGWLTLRFENNEEGGADNIWKVTLQIASYNYVVEGINAFKEYYNSHYITRHYKYSTYHIHAIYGQVTKVAKDLYYGIDPRTLKANTRKEYTVAFNYDSEEETLLHTVIRCLKKGSRESSFLECAKLYLEKGADPNAVYYYTSYLPDGEKEPQIERSPLFDAIAHQSVNALILLCEYGADVSQEIKGISLLSYAVAINFEQGVNELLKRGANPNQFLEHSNSPLYLALRWGYAKTATILLNAGAKIDRAKLDFEPTPACEKVLKKYERIASLKQNSPRLYKPLTKIQDGEKEDNAKLKTGYSL</sequence>
<dbReference type="HOGENOM" id="CLU_519522_0_0_6"/>